<comment type="caution">
    <text evidence="1">The sequence shown here is derived from an EMBL/GenBank/DDBJ whole genome shotgun (WGS) entry which is preliminary data.</text>
</comment>
<evidence type="ECO:0000313" key="2">
    <source>
        <dbReference type="Proteomes" id="UP000265955"/>
    </source>
</evidence>
<sequence length="84" mass="9666">MEGVPAGTEAYADRKFLMVSVTVFLIFKNRKSFIHAGLRRLFHSTYPCSRKPTRQIVKILKLFHCFHTPANTMRAQCVSPWPNA</sequence>
<keyword evidence="2" id="KW-1185">Reference proteome</keyword>
<proteinExistence type="predicted"/>
<evidence type="ECO:0000313" key="1">
    <source>
        <dbReference type="EMBL" id="RJF99440.1"/>
    </source>
</evidence>
<dbReference type="EMBL" id="QYUO01000001">
    <property type="protein sequence ID" value="RJF99440.1"/>
    <property type="molecule type" value="Genomic_DNA"/>
</dbReference>
<dbReference type="AlphaFoldDB" id="A0A3A3FV25"/>
<reference evidence="2" key="1">
    <citation type="submission" date="2018-09" db="EMBL/GenBank/DDBJ databases">
        <authorList>
            <person name="Zhu H."/>
        </authorList>
    </citation>
    <scope>NUCLEOTIDE SEQUENCE [LARGE SCALE GENOMIC DNA]</scope>
    <source>
        <strain evidence="2">K1R23-30</strain>
    </source>
</reference>
<organism evidence="1 2">
    <name type="scientific">Noviherbaspirillum saxi</name>
    <dbReference type="NCBI Taxonomy" id="2320863"/>
    <lineage>
        <taxon>Bacteria</taxon>
        <taxon>Pseudomonadati</taxon>
        <taxon>Pseudomonadota</taxon>
        <taxon>Betaproteobacteria</taxon>
        <taxon>Burkholderiales</taxon>
        <taxon>Oxalobacteraceae</taxon>
        <taxon>Noviherbaspirillum</taxon>
    </lineage>
</organism>
<accession>A0A3A3FV25</accession>
<gene>
    <name evidence="1" type="ORF">D3871_13590</name>
</gene>
<name>A0A3A3FV25_9BURK</name>
<dbReference type="Proteomes" id="UP000265955">
    <property type="component" value="Unassembled WGS sequence"/>
</dbReference>
<protein>
    <submittedName>
        <fullName evidence="1">Uncharacterized protein</fullName>
    </submittedName>
</protein>